<keyword evidence="7" id="KW-0802">TPR repeat</keyword>
<dbReference type="InterPro" id="IPR029489">
    <property type="entry name" value="OGT/SEC/SPY_C"/>
</dbReference>
<dbReference type="GO" id="GO:0006493">
    <property type="term" value="P:protein O-linked glycosylation"/>
    <property type="evidence" value="ECO:0007669"/>
    <property type="project" value="InterPro"/>
</dbReference>
<proteinExistence type="inferred from homology"/>
<organism evidence="10 11">
    <name type="scientific">Opitutus terrae (strain DSM 11246 / JCM 15787 / PB90-1)</name>
    <dbReference type="NCBI Taxonomy" id="452637"/>
    <lineage>
        <taxon>Bacteria</taxon>
        <taxon>Pseudomonadati</taxon>
        <taxon>Verrucomicrobiota</taxon>
        <taxon>Opitutia</taxon>
        <taxon>Opitutales</taxon>
        <taxon>Opitutaceae</taxon>
        <taxon>Opitutus</taxon>
    </lineage>
</organism>
<keyword evidence="5" id="KW-0808">Transferase</keyword>
<dbReference type="EMBL" id="CP001032">
    <property type="protein sequence ID" value="ACB73749.1"/>
    <property type="molecule type" value="Genomic_DNA"/>
</dbReference>
<dbReference type="Gene3D" id="1.25.40.10">
    <property type="entry name" value="Tetratricopeptide repeat domain"/>
    <property type="match status" value="1"/>
</dbReference>
<dbReference type="SMART" id="SM00028">
    <property type="entry name" value="TPR"/>
    <property type="match status" value="3"/>
</dbReference>
<keyword evidence="6" id="KW-0677">Repeat</keyword>
<dbReference type="PANTHER" id="PTHR44366:SF1">
    <property type="entry name" value="UDP-N-ACETYLGLUCOSAMINE--PEPTIDE N-ACETYLGLUCOSAMINYLTRANSFERASE 110 KDA SUBUNIT"/>
    <property type="match status" value="1"/>
</dbReference>
<dbReference type="STRING" id="452637.Oter_0459"/>
<keyword evidence="11" id="KW-1185">Reference proteome</keyword>
<evidence type="ECO:0000259" key="9">
    <source>
        <dbReference type="Pfam" id="PF13844"/>
    </source>
</evidence>
<dbReference type="AlphaFoldDB" id="B1ZRQ6"/>
<evidence type="ECO:0000256" key="7">
    <source>
        <dbReference type="ARBA" id="ARBA00022803"/>
    </source>
</evidence>
<accession>B1ZRQ6</accession>
<evidence type="ECO:0000256" key="1">
    <source>
        <dbReference type="ARBA" id="ARBA00004922"/>
    </source>
</evidence>
<dbReference type="eggNOG" id="COG0457">
    <property type="taxonomic scope" value="Bacteria"/>
</dbReference>
<dbReference type="OrthoDB" id="191736at2"/>
<dbReference type="HOGENOM" id="CLU_365554_0_0_0"/>
<evidence type="ECO:0000256" key="6">
    <source>
        <dbReference type="ARBA" id="ARBA00022737"/>
    </source>
</evidence>
<evidence type="ECO:0000256" key="4">
    <source>
        <dbReference type="ARBA" id="ARBA00022676"/>
    </source>
</evidence>
<dbReference type="PANTHER" id="PTHR44366">
    <property type="entry name" value="UDP-N-ACETYLGLUCOSAMINE--PEPTIDE N-ACETYLGLUCOSAMINYLTRANSFERASE 110 KDA SUBUNIT"/>
    <property type="match status" value="1"/>
</dbReference>
<dbReference type="EC" id="2.4.1.255" evidence="3"/>
<dbReference type="SUPFAM" id="SSF48452">
    <property type="entry name" value="TPR-like"/>
    <property type="match status" value="1"/>
</dbReference>
<dbReference type="Pfam" id="PF13844">
    <property type="entry name" value="Glyco_transf_41"/>
    <property type="match status" value="1"/>
</dbReference>
<evidence type="ECO:0000256" key="8">
    <source>
        <dbReference type="SAM" id="MobiDB-lite"/>
    </source>
</evidence>
<feature type="domain" description="O-GlcNAc transferase C-terminal" evidence="9">
    <location>
        <begin position="411"/>
        <end position="587"/>
    </location>
</feature>
<evidence type="ECO:0000256" key="2">
    <source>
        <dbReference type="ARBA" id="ARBA00005386"/>
    </source>
</evidence>
<feature type="region of interest" description="Disordered" evidence="8">
    <location>
        <begin position="1"/>
        <end position="26"/>
    </location>
</feature>
<evidence type="ECO:0000313" key="10">
    <source>
        <dbReference type="EMBL" id="ACB73749.1"/>
    </source>
</evidence>
<dbReference type="InterPro" id="IPR011990">
    <property type="entry name" value="TPR-like_helical_dom_sf"/>
</dbReference>
<dbReference type="InterPro" id="IPR019734">
    <property type="entry name" value="TPR_rpt"/>
</dbReference>
<keyword evidence="4" id="KW-0328">Glycosyltransferase</keyword>
<evidence type="ECO:0000256" key="3">
    <source>
        <dbReference type="ARBA" id="ARBA00011970"/>
    </source>
</evidence>
<dbReference type="CAZy" id="GT41">
    <property type="family name" value="Glycosyltransferase Family 41"/>
</dbReference>
<dbReference type="InterPro" id="IPR037919">
    <property type="entry name" value="OGT"/>
</dbReference>
<dbReference type="KEGG" id="ote:Oter_0459"/>
<name>B1ZRQ6_OPITP</name>
<dbReference type="Proteomes" id="UP000007013">
    <property type="component" value="Chromosome"/>
</dbReference>
<dbReference type="Gene3D" id="3.40.50.11380">
    <property type="match status" value="1"/>
</dbReference>
<gene>
    <name evidence="10" type="ordered locus">Oter_0459</name>
</gene>
<dbReference type="eggNOG" id="COG3914">
    <property type="taxonomic scope" value="Bacteria"/>
</dbReference>
<dbReference type="Gene3D" id="3.40.50.2000">
    <property type="entry name" value="Glycogen Phosphorylase B"/>
    <property type="match status" value="1"/>
</dbReference>
<dbReference type="RefSeq" id="WP_012373287.1">
    <property type="nucleotide sequence ID" value="NC_010571.1"/>
</dbReference>
<dbReference type="GO" id="GO:0097363">
    <property type="term" value="F:protein O-acetylglucosaminyltransferase activity"/>
    <property type="evidence" value="ECO:0007669"/>
    <property type="project" value="UniProtKB-EC"/>
</dbReference>
<reference evidence="10 11" key="1">
    <citation type="journal article" date="2011" name="J. Bacteriol.">
        <title>Genome sequence of the verrucomicrobium Opitutus terrae PB90-1, an abundant inhabitant of rice paddy soil ecosystems.</title>
        <authorList>
            <person name="van Passel M.W."/>
            <person name="Kant R."/>
            <person name="Palva A."/>
            <person name="Copeland A."/>
            <person name="Lucas S."/>
            <person name="Lapidus A."/>
            <person name="Glavina del Rio T."/>
            <person name="Pitluck S."/>
            <person name="Goltsman E."/>
            <person name="Clum A."/>
            <person name="Sun H."/>
            <person name="Schmutz J."/>
            <person name="Larimer F.W."/>
            <person name="Land M.L."/>
            <person name="Hauser L."/>
            <person name="Kyrpides N."/>
            <person name="Mikhailova N."/>
            <person name="Richardson P.P."/>
            <person name="Janssen P.H."/>
            <person name="de Vos W.M."/>
            <person name="Smidt H."/>
        </authorList>
    </citation>
    <scope>NUCLEOTIDE SEQUENCE [LARGE SCALE GENOMIC DNA]</scope>
    <source>
        <strain evidence="11">DSM 11246 / JCM 15787 / PB90-1</strain>
    </source>
</reference>
<dbReference type="Pfam" id="PF14559">
    <property type="entry name" value="TPR_19"/>
    <property type="match status" value="1"/>
</dbReference>
<comment type="similarity">
    <text evidence="2">Belongs to the glycosyltransferase 41 family. O-GlcNAc transferase subfamily.</text>
</comment>
<evidence type="ECO:0000256" key="5">
    <source>
        <dbReference type="ARBA" id="ARBA00022679"/>
    </source>
</evidence>
<sequence length="788" mass="82914">MPLDALLPQPFVTPQTPQATPDGKPSAAQPCAAAVAAARSCLATYLAAPASAEAWTNFSNAVQAAANAAAALPHSATDAILRADLGELIRKVVAAGVQERLAVSDAAVPVAKGWPGLVAQMLLRPAWAIAVLPELERVPEWLMLTCAEWLFAVPESFAAPGQADAYAAHCERQLTKLVEGVERNPGALAVRTALDHYQTRSNQALLRLSSQSLRRHAELHARLIARLERKKISVEPPVAIGREGRLLRLGFVVPEFDGSAAMHATMPLLGHLDPDRFETQVFILRPTENRWESAVRQSAAQVQTLPADVAEQAALIAGSMLDVLVFCGELTGSFGDLAKLATARLAPLQVATSAHHGGTTGFVNIDVFVAGAFTEVDKDPAQFSERLAVMAGPARTFDFVTGTGAVETQITRADVGLPADAVVFAAAADWTQITPEVLASWSRLLSAVPNSRLLFQRTGADAVDADIAARACAAIDRALAGAGIADDRSVLLTAVPASQHELEAVLSLGDVYLDVSGEDAAAVAALSRGVPVVTHAGAHLRGQRVAALLRSIGCSELIAPRAEEMNGLVVGLARNAEQRAGLAERIRSTMACVAWPFDALATGDAFGDVLESAFDEMLSVGERKLHGNDGPIQINGDAIALPEHLRAAEQALSDADYFNAAAEARQMLRAQPANAVARALLGRALLGLGQVARAVDYLLPAVEAADANAARWLYLAQAMHGNGQSSEAIQALQTSLQLDVTNGEAWLMLIDLAEAVGATDLARDAFTELKRHAPNHPQIAALSARLGC</sequence>
<comment type="pathway">
    <text evidence="1">Protein modification; protein glycosylation.</text>
</comment>
<evidence type="ECO:0000313" key="11">
    <source>
        <dbReference type="Proteomes" id="UP000007013"/>
    </source>
</evidence>
<protein>
    <recommendedName>
        <fullName evidence="3">protein O-GlcNAc transferase</fullName>
        <ecNumber evidence="3">2.4.1.255</ecNumber>
    </recommendedName>
</protein>